<sequence length="534" mass="60096">MAQETFLLPKFQPKHTHRETDRTIVSKRREEMRTKTRGGRARLSKLSSPTLTPTANTCSLVFPTLNLDEANGNNDDINTASAFSDIGTDNLVGMPGGLGFSGEFMEMDWSDGESCIICDKSGRNLLVCSEIGCALALHENCVESGPKFDDVGNFYCPYCWYKREMVRTQELRKKAMEAKRALLRFIDSKMDGDDNGKKNGGRDKEEELNVSPPVGEKDFGDCKDRKDDNQLESQFVEVEDDQENNEDTAKLVDSCDQCKTAVEHQGEPLSDDQSMKKSPGVKSPVNITNKEGSSKENLSESHEFEVLEDEEEIQVEDSGQVDDSGNERTVEDPPQTEPCIASSVQENAADGPHQEEGREIRVSCSVKLKQGRMEDEEKILPETSGAEMSDSDAQTLLMRQRRVGQKSKKKAPQNVDAPKKRSSRLNAAPKKIARTHNEKVTASKEPSLQKAAAKKFTSQMFCNEKRKRLHWTTEEEEMLKEGVQKFSTKVNKNLPWRKILEFGRHVFDPTRNPADLKDKWRNIMAKESSTVNRS</sequence>
<name>A0ACC0ZKM5_9ROSI</name>
<keyword evidence="2" id="KW-1185">Reference proteome</keyword>
<protein>
    <submittedName>
        <fullName evidence="1">Uncharacterized protein</fullName>
    </submittedName>
</protein>
<reference evidence="2" key="1">
    <citation type="journal article" date="2023" name="G3 (Bethesda)">
        <title>Genome assembly and association tests identify interacting loci associated with vigor, precocity, and sex in interspecific pistachio rootstocks.</title>
        <authorList>
            <person name="Palmer W."/>
            <person name="Jacygrad E."/>
            <person name="Sagayaradj S."/>
            <person name="Cavanaugh K."/>
            <person name="Han R."/>
            <person name="Bertier L."/>
            <person name="Beede B."/>
            <person name="Kafkas S."/>
            <person name="Golino D."/>
            <person name="Preece J."/>
            <person name="Michelmore R."/>
        </authorList>
    </citation>
    <scope>NUCLEOTIDE SEQUENCE [LARGE SCALE GENOMIC DNA]</scope>
</reference>
<organism evidence="1 2">
    <name type="scientific">Pistacia integerrima</name>
    <dbReference type="NCBI Taxonomy" id="434235"/>
    <lineage>
        <taxon>Eukaryota</taxon>
        <taxon>Viridiplantae</taxon>
        <taxon>Streptophyta</taxon>
        <taxon>Embryophyta</taxon>
        <taxon>Tracheophyta</taxon>
        <taxon>Spermatophyta</taxon>
        <taxon>Magnoliopsida</taxon>
        <taxon>eudicotyledons</taxon>
        <taxon>Gunneridae</taxon>
        <taxon>Pentapetalae</taxon>
        <taxon>rosids</taxon>
        <taxon>malvids</taxon>
        <taxon>Sapindales</taxon>
        <taxon>Anacardiaceae</taxon>
        <taxon>Pistacia</taxon>
    </lineage>
</organism>
<evidence type="ECO:0000313" key="2">
    <source>
        <dbReference type="Proteomes" id="UP001163603"/>
    </source>
</evidence>
<dbReference type="EMBL" id="CM047736">
    <property type="protein sequence ID" value="KAJ0052678.1"/>
    <property type="molecule type" value="Genomic_DNA"/>
</dbReference>
<evidence type="ECO:0000313" key="1">
    <source>
        <dbReference type="EMBL" id="KAJ0052678.1"/>
    </source>
</evidence>
<proteinExistence type="predicted"/>
<gene>
    <name evidence="1" type="ORF">Pint_01787</name>
</gene>
<dbReference type="Proteomes" id="UP001163603">
    <property type="component" value="Chromosome 1"/>
</dbReference>
<comment type="caution">
    <text evidence="1">The sequence shown here is derived from an EMBL/GenBank/DDBJ whole genome shotgun (WGS) entry which is preliminary data.</text>
</comment>
<accession>A0ACC0ZKM5</accession>